<dbReference type="Proteomes" id="UP000800039">
    <property type="component" value="Unassembled WGS sequence"/>
</dbReference>
<dbReference type="AlphaFoldDB" id="A0A9P4GII5"/>
<keyword evidence="2" id="KW-1185">Reference proteome</keyword>
<dbReference type="RefSeq" id="XP_040789376.1">
    <property type="nucleotide sequence ID" value="XM_040933598.1"/>
</dbReference>
<dbReference type="GeneID" id="63850849"/>
<evidence type="ECO:0008006" key="3">
    <source>
        <dbReference type="Google" id="ProtNLM"/>
    </source>
</evidence>
<comment type="caution">
    <text evidence="1">The sequence shown here is derived from an EMBL/GenBank/DDBJ whole genome shotgun (WGS) entry which is preliminary data.</text>
</comment>
<dbReference type="OrthoDB" id="8119704at2759"/>
<sequence length="192" mass="21583">MFAAVPGFGSWSCYKFWFLSAPLNFCYRLFHSKYHLATTKQIHNAFFSPQTPTSTVRDLECLLAPYESMCWPMQALSADVTGPDVIEQITGWTPGKPSSMNAAPAGVPPRFLVLAAEHDVLCMPPVLLDAARRYHAAFHYCVRMGKLDGVSESDIRVMQEEWDGVIFRVVKGVAHHLQNYVEWDKGAKEILS</sequence>
<organism evidence="1 2">
    <name type="scientific">Cucurbitaria berberidis CBS 394.84</name>
    <dbReference type="NCBI Taxonomy" id="1168544"/>
    <lineage>
        <taxon>Eukaryota</taxon>
        <taxon>Fungi</taxon>
        <taxon>Dikarya</taxon>
        <taxon>Ascomycota</taxon>
        <taxon>Pezizomycotina</taxon>
        <taxon>Dothideomycetes</taxon>
        <taxon>Pleosporomycetidae</taxon>
        <taxon>Pleosporales</taxon>
        <taxon>Pleosporineae</taxon>
        <taxon>Cucurbitariaceae</taxon>
        <taxon>Cucurbitaria</taxon>
    </lineage>
</organism>
<gene>
    <name evidence="1" type="ORF">K460DRAFT_367566</name>
</gene>
<evidence type="ECO:0000313" key="2">
    <source>
        <dbReference type="Proteomes" id="UP000800039"/>
    </source>
</evidence>
<protein>
    <recommendedName>
        <fullName evidence="3">Alpha/beta-hydrolase</fullName>
    </recommendedName>
</protein>
<reference evidence="1" key="1">
    <citation type="submission" date="2020-01" db="EMBL/GenBank/DDBJ databases">
        <authorList>
            <consortium name="DOE Joint Genome Institute"/>
            <person name="Haridas S."/>
            <person name="Albert R."/>
            <person name="Binder M."/>
            <person name="Bloem J."/>
            <person name="Labutti K."/>
            <person name="Salamov A."/>
            <person name="Andreopoulos B."/>
            <person name="Baker S.E."/>
            <person name="Barry K."/>
            <person name="Bills G."/>
            <person name="Bluhm B.H."/>
            <person name="Cannon C."/>
            <person name="Castanera R."/>
            <person name="Culley D.E."/>
            <person name="Daum C."/>
            <person name="Ezra D."/>
            <person name="Gonzalez J.B."/>
            <person name="Henrissat B."/>
            <person name="Kuo A."/>
            <person name="Liang C."/>
            <person name="Lipzen A."/>
            <person name="Lutzoni F."/>
            <person name="Magnuson J."/>
            <person name="Mondo S."/>
            <person name="Nolan M."/>
            <person name="Ohm R."/>
            <person name="Pangilinan J."/>
            <person name="Park H.-J."/>
            <person name="Ramirez L."/>
            <person name="Alfaro M."/>
            <person name="Sun H."/>
            <person name="Tritt A."/>
            <person name="Yoshinaga Y."/>
            <person name="Zwiers L.-H."/>
            <person name="Turgeon B.G."/>
            <person name="Goodwin S.B."/>
            <person name="Spatafora J.W."/>
            <person name="Crous P.W."/>
            <person name="Grigoriev I.V."/>
        </authorList>
    </citation>
    <scope>NUCLEOTIDE SEQUENCE</scope>
    <source>
        <strain evidence="1">CBS 394.84</strain>
    </source>
</reference>
<proteinExistence type="predicted"/>
<dbReference type="EMBL" id="ML976616">
    <property type="protein sequence ID" value="KAF1846813.1"/>
    <property type="molecule type" value="Genomic_DNA"/>
</dbReference>
<name>A0A9P4GII5_9PLEO</name>
<evidence type="ECO:0000313" key="1">
    <source>
        <dbReference type="EMBL" id="KAF1846813.1"/>
    </source>
</evidence>
<accession>A0A9P4GII5</accession>